<keyword evidence="3" id="KW-0540">Nuclease</keyword>
<dbReference type="Gene3D" id="1.10.30.50">
    <property type="match status" value="1"/>
</dbReference>
<feature type="compositionally biased region" description="Acidic residues" evidence="1">
    <location>
        <begin position="179"/>
        <end position="210"/>
    </location>
</feature>
<dbReference type="RefSeq" id="WP_390210866.1">
    <property type="nucleotide sequence ID" value="NZ_JBHTAH010000012.1"/>
</dbReference>
<protein>
    <submittedName>
        <fullName evidence="3">HNH endonuclease</fullName>
    </submittedName>
</protein>
<dbReference type="Gene3D" id="3.10.590.10">
    <property type="entry name" value="ph1033 like domains"/>
    <property type="match status" value="1"/>
</dbReference>
<dbReference type="Proteomes" id="UP001596461">
    <property type="component" value="Unassembled WGS sequence"/>
</dbReference>
<accession>A0ABD5WCC2</accession>
<dbReference type="Pfam" id="PF13391">
    <property type="entry name" value="HNH_2"/>
    <property type="match status" value="1"/>
</dbReference>
<dbReference type="GO" id="GO:0004519">
    <property type="term" value="F:endonuclease activity"/>
    <property type="evidence" value="ECO:0007669"/>
    <property type="project" value="UniProtKB-KW"/>
</dbReference>
<dbReference type="SMART" id="SM00507">
    <property type="entry name" value="HNHc"/>
    <property type="match status" value="1"/>
</dbReference>
<keyword evidence="3" id="KW-0255">Endonuclease</keyword>
<feature type="region of interest" description="Disordered" evidence="1">
    <location>
        <begin position="178"/>
        <end position="218"/>
    </location>
</feature>
<feature type="domain" description="HNH nuclease" evidence="2">
    <location>
        <begin position="221"/>
        <end position="278"/>
    </location>
</feature>
<reference evidence="3 4" key="1">
    <citation type="journal article" date="2019" name="Int. J. Syst. Evol. Microbiol.">
        <title>The Global Catalogue of Microorganisms (GCM) 10K type strain sequencing project: providing services to taxonomists for standard genome sequencing and annotation.</title>
        <authorList>
            <consortium name="The Broad Institute Genomics Platform"/>
            <consortium name="The Broad Institute Genome Sequencing Center for Infectious Disease"/>
            <person name="Wu L."/>
            <person name="Ma J."/>
        </authorList>
    </citation>
    <scope>NUCLEOTIDE SEQUENCE [LARGE SCALE GENOMIC DNA]</scope>
    <source>
        <strain evidence="3 4">DT31</strain>
    </source>
</reference>
<evidence type="ECO:0000313" key="3">
    <source>
        <dbReference type="EMBL" id="MFC7070618.1"/>
    </source>
</evidence>
<dbReference type="InterPro" id="IPR003615">
    <property type="entry name" value="HNH_nuc"/>
</dbReference>
<name>A0ABD5WCC2_9EURY</name>
<keyword evidence="4" id="KW-1185">Reference proteome</keyword>
<organism evidence="3 4">
    <name type="scientific">Halobaculum lipolyticum</name>
    <dbReference type="NCBI Taxonomy" id="3032001"/>
    <lineage>
        <taxon>Archaea</taxon>
        <taxon>Methanobacteriati</taxon>
        <taxon>Methanobacteriota</taxon>
        <taxon>Stenosarchaea group</taxon>
        <taxon>Halobacteria</taxon>
        <taxon>Halobacteriales</taxon>
        <taxon>Haloferacaceae</taxon>
        <taxon>Halobaculum</taxon>
    </lineage>
</organism>
<dbReference type="AlphaFoldDB" id="A0ABD5WCC2"/>
<dbReference type="CDD" id="cd00085">
    <property type="entry name" value="HNHc"/>
    <property type="match status" value="1"/>
</dbReference>
<comment type="caution">
    <text evidence="3">The sequence shown here is derived from an EMBL/GenBank/DDBJ whole genome shotgun (WGS) entry which is preliminary data.</text>
</comment>
<evidence type="ECO:0000313" key="4">
    <source>
        <dbReference type="Proteomes" id="UP001596461"/>
    </source>
</evidence>
<gene>
    <name evidence="3" type="ORF">ACFQL9_13270</name>
</gene>
<keyword evidence="3" id="KW-0378">Hydrolase</keyword>
<proteinExistence type="predicted"/>
<evidence type="ECO:0000256" key="1">
    <source>
        <dbReference type="SAM" id="MobiDB-lite"/>
    </source>
</evidence>
<dbReference type="EMBL" id="JBHTAH010000012">
    <property type="protein sequence ID" value="MFC7070618.1"/>
    <property type="molecule type" value="Genomic_DNA"/>
</dbReference>
<evidence type="ECO:0000259" key="2">
    <source>
        <dbReference type="SMART" id="SM00507"/>
    </source>
</evidence>
<sequence>MAVTPENLFFAPCSRSNKENTFPQFQNTVLDGIDPDAYDEAPDFDHDRISVWGVVSGNKAKWDHMRPGDVVLFYTKQRMYTHAARVVETQHNADLARRIWTTYDEGRRVADLDEPWPYIFYLDRVEQVDIPSPDIHADIGWDTYYPQSFTRVIDRRREKILERYGSIAACLRHHRQDSSVEDPVEADELTSELLESDTAEPDLTADDDEYETQRRRTRSRAFRDAVRTAYDEQCAFCGSRRETIAGTPEVEAAHIYPRSENGVDDLRNGIALCKFHHWAFDSGWATLTPSHEIEIRDKPDREAYDDLQQLDGKSIHSPAQERHTPGAKFIEAHREFHGFDD</sequence>